<gene>
    <name evidence="1" type="ORF">DYB32_008587</name>
</gene>
<evidence type="ECO:0000313" key="1">
    <source>
        <dbReference type="EMBL" id="RHY24970.1"/>
    </source>
</evidence>
<reference evidence="1 2" key="1">
    <citation type="submission" date="2018-08" db="EMBL/GenBank/DDBJ databases">
        <title>Aphanomyces genome sequencing and annotation.</title>
        <authorList>
            <person name="Minardi D."/>
            <person name="Oidtmann B."/>
            <person name="Van Der Giezen M."/>
            <person name="Studholme D.J."/>
        </authorList>
    </citation>
    <scope>NUCLEOTIDE SEQUENCE [LARGE SCALE GENOMIC DNA]</scope>
    <source>
        <strain evidence="1 2">NJM0002</strain>
    </source>
</reference>
<accession>A0A3R6WGK5</accession>
<proteinExistence type="predicted"/>
<dbReference type="AlphaFoldDB" id="A0A3R6WGK5"/>
<protein>
    <submittedName>
        <fullName evidence="1">Uncharacterized protein</fullName>
    </submittedName>
</protein>
<keyword evidence="2" id="KW-1185">Reference proteome</keyword>
<dbReference type="VEuPathDB" id="FungiDB:H310_06548"/>
<sequence>SIVASAAKKRAKARGRRRSLRRVELAKFALGDFVLAARAVQHPSKLSLRWSGPYRVVKVLSDYLMEMQQLVPPFDTSLHQACRLKMYCEGGRDVDEDLKTQIAFGDEGFNVDELRGIRQVDGEWQVLQ</sequence>
<comment type="caution">
    <text evidence="1">The sequence shown here is derived from an EMBL/GenBank/DDBJ whole genome shotgun (WGS) entry which is preliminary data.</text>
</comment>
<evidence type="ECO:0000313" key="2">
    <source>
        <dbReference type="Proteomes" id="UP000285060"/>
    </source>
</evidence>
<dbReference type="Proteomes" id="UP000285060">
    <property type="component" value="Unassembled WGS sequence"/>
</dbReference>
<feature type="non-terminal residue" evidence="1">
    <location>
        <position position="1"/>
    </location>
</feature>
<name>A0A3R6WGK5_9STRA</name>
<organism evidence="1 2">
    <name type="scientific">Aphanomyces invadans</name>
    <dbReference type="NCBI Taxonomy" id="157072"/>
    <lineage>
        <taxon>Eukaryota</taxon>
        <taxon>Sar</taxon>
        <taxon>Stramenopiles</taxon>
        <taxon>Oomycota</taxon>
        <taxon>Saprolegniomycetes</taxon>
        <taxon>Saprolegniales</taxon>
        <taxon>Verrucalvaceae</taxon>
        <taxon>Aphanomyces</taxon>
    </lineage>
</organism>
<dbReference type="EMBL" id="QUSY01001435">
    <property type="protein sequence ID" value="RHY24970.1"/>
    <property type="molecule type" value="Genomic_DNA"/>
</dbReference>